<evidence type="ECO:0000313" key="2">
    <source>
        <dbReference type="Proteomes" id="UP000247523"/>
    </source>
</evidence>
<proteinExistence type="predicted"/>
<dbReference type="AlphaFoldDB" id="A0A318ENL4"/>
<dbReference type="Pfam" id="PF14198">
    <property type="entry name" value="TnpV"/>
    <property type="match status" value="1"/>
</dbReference>
<protein>
    <submittedName>
        <fullName evidence="1">Transposon-encoded protein TnpV</fullName>
    </submittedName>
</protein>
<dbReference type="EMBL" id="QICS01000003">
    <property type="protein sequence ID" value="PXV91709.1"/>
    <property type="molecule type" value="Genomic_DNA"/>
</dbReference>
<name>A0A318ENL4_9FIRM</name>
<organism evidence="1 2">
    <name type="scientific">Lachnotalea glycerini</name>
    <dbReference type="NCBI Taxonomy" id="1763509"/>
    <lineage>
        <taxon>Bacteria</taxon>
        <taxon>Bacillati</taxon>
        <taxon>Bacillota</taxon>
        <taxon>Clostridia</taxon>
        <taxon>Lachnospirales</taxon>
        <taxon>Lachnospiraceae</taxon>
        <taxon>Lachnotalea</taxon>
    </lineage>
</organism>
<accession>A0A318ENL4</accession>
<sequence length="126" mass="15222">MKEETLFEKLGVEYQEIDGIFYPILSVTKEDSQCRNIGKYGHMWIEHIKIIYPQRYRSLVRFGELKERAEMVNETAYELLEDIEVRWLDKHRPKNANSFVEQLHLRNQARMMAEEVVLHDVVRQFH</sequence>
<dbReference type="RefSeq" id="WP_110290842.1">
    <property type="nucleotide sequence ID" value="NZ_QICS01000003.1"/>
</dbReference>
<evidence type="ECO:0000313" key="1">
    <source>
        <dbReference type="EMBL" id="PXV91709.1"/>
    </source>
</evidence>
<dbReference type="Proteomes" id="UP000247523">
    <property type="component" value="Unassembled WGS sequence"/>
</dbReference>
<gene>
    <name evidence="1" type="ORF">C8E03_103270</name>
</gene>
<comment type="caution">
    <text evidence="1">The sequence shown here is derived from an EMBL/GenBank/DDBJ whole genome shotgun (WGS) entry which is preliminary data.</text>
</comment>
<reference evidence="1 2" key="1">
    <citation type="submission" date="2018-05" db="EMBL/GenBank/DDBJ databases">
        <title>Genomic Encyclopedia of Type Strains, Phase IV (KMG-IV): sequencing the most valuable type-strain genomes for metagenomic binning, comparative biology and taxonomic classification.</title>
        <authorList>
            <person name="Goeker M."/>
        </authorList>
    </citation>
    <scope>NUCLEOTIDE SEQUENCE [LARGE SCALE GENOMIC DNA]</scope>
    <source>
        <strain evidence="1 2">DSM 28816</strain>
    </source>
</reference>
<dbReference type="InterPro" id="IPR026989">
    <property type="entry name" value="TnpV"/>
</dbReference>